<accession>A0A1J6KDI8</accession>
<organism evidence="1 2">
    <name type="scientific">Nicotiana attenuata</name>
    <name type="common">Coyote tobacco</name>
    <dbReference type="NCBI Taxonomy" id="49451"/>
    <lineage>
        <taxon>Eukaryota</taxon>
        <taxon>Viridiplantae</taxon>
        <taxon>Streptophyta</taxon>
        <taxon>Embryophyta</taxon>
        <taxon>Tracheophyta</taxon>
        <taxon>Spermatophyta</taxon>
        <taxon>Magnoliopsida</taxon>
        <taxon>eudicotyledons</taxon>
        <taxon>Gunneridae</taxon>
        <taxon>Pentapetalae</taxon>
        <taxon>asterids</taxon>
        <taxon>lamiids</taxon>
        <taxon>Solanales</taxon>
        <taxon>Solanaceae</taxon>
        <taxon>Nicotianoideae</taxon>
        <taxon>Nicotianeae</taxon>
        <taxon>Nicotiana</taxon>
    </lineage>
</organism>
<dbReference type="PANTHER" id="PTHR15678">
    <property type="entry name" value="ANTIGEN MLAA-22-RELATED"/>
    <property type="match status" value="1"/>
</dbReference>
<sequence length="96" mass="10950">MKFVHREVGLMVENNIMGIQLKGTKTRSFEDVGESTRVDVQMEFSEIHLLKDGGISVVEILKLDVVSSVYIPLQEIKYKVVQLLRSLFEKANLDIL</sequence>
<dbReference type="EMBL" id="MJEQ01004818">
    <property type="protein sequence ID" value="OIT20883.1"/>
    <property type="molecule type" value="Genomic_DNA"/>
</dbReference>
<dbReference type="AlphaFoldDB" id="A0A1J6KDI8"/>
<gene>
    <name evidence="1" type="primary">SAB_3</name>
    <name evidence="1" type="ORF">A4A49_39395</name>
</gene>
<protein>
    <submittedName>
        <fullName evidence="1">Protein sabre</fullName>
    </submittedName>
</protein>
<dbReference type="Pfam" id="PF10344">
    <property type="entry name" value="Hobbit"/>
    <property type="match status" value="1"/>
</dbReference>
<keyword evidence="2" id="KW-1185">Reference proteome</keyword>
<dbReference type="STRING" id="49451.A0A1J6KDI8"/>
<reference evidence="1" key="1">
    <citation type="submission" date="2016-11" db="EMBL/GenBank/DDBJ databases">
        <title>The genome of Nicotiana attenuata.</title>
        <authorList>
            <person name="Xu S."/>
            <person name="Brockmoeller T."/>
            <person name="Gaquerel E."/>
            <person name="Navarro A."/>
            <person name="Kuhl H."/>
            <person name="Gase K."/>
            <person name="Ling Z."/>
            <person name="Zhou W."/>
            <person name="Kreitzer C."/>
            <person name="Stanke M."/>
            <person name="Tang H."/>
            <person name="Lyons E."/>
            <person name="Pandey P."/>
            <person name="Pandey S.P."/>
            <person name="Timmermann B."/>
            <person name="Baldwin I.T."/>
        </authorList>
    </citation>
    <scope>NUCLEOTIDE SEQUENCE [LARGE SCALE GENOMIC DNA]</scope>
    <source>
        <strain evidence="1">UT</strain>
    </source>
</reference>
<proteinExistence type="predicted"/>
<evidence type="ECO:0000313" key="2">
    <source>
        <dbReference type="Proteomes" id="UP000187609"/>
    </source>
</evidence>
<dbReference type="Gramene" id="OIT20883">
    <property type="protein sequence ID" value="OIT20883"/>
    <property type="gene ID" value="A4A49_39395"/>
</dbReference>
<dbReference type="Proteomes" id="UP000187609">
    <property type="component" value="Unassembled WGS sequence"/>
</dbReference>
<comment type="caution">
    <text evidence="1">The sequence shown here is derived from an EMBL/GenBank/DDBJ whole genome shotgun (WGS) entry which is preliminary data.</text>
</comment>
<name>A0A1J6KDI8_NICAT</name>
<dbReference type="PANTHER" id="PTHR15678:SF8">
    <property type="entry name" value="PROTEIN KINKY POLLEN"/>
    <property type="match status" value="1"/>
</dbReference>
<dbReference type="InterPro" id="IPR045167">
    <property type="entry name" value="Hobbit"/>
</dbReference>
<evidence type="ECO:0000313" key="1">
    <source>
        <dbReference type="EMBL" id="OIT20883.1"/>
    </source>
</evidence>